<keyword evidence="7 9" id="KW-1133">Transmembrane helix</keyword>
<keyword evidence="5 9" id="KW-0169">Cobalamin biosynthesis</keyword>
<name>A0A7C9MSF2_9BURK</name>
<dbReference type="Pfam" id="PF03186">
    <property type="entry name" value="CobD_Cbib"/>
    <property type="match status" value="1"/>
</dbReference>
<evidence type="ECO:0000256" key="6">
    <source>
        <dbReference type="ARBA" id="ARBA00022692"/>
    </source>
</evidence>
<dbReference type="EMBL" id="VYSB01000012">
    <property type="protein sequence ID" value="MYZ52798.1"/>
    <property type="molecule type" value="Genomic_DNA"/>
</dbReference>
<evidence type="ECO:0000256" key="8">
    <source>
        <dbReference type="ARBA" id="ARBA00023136"/>
    </source>
</evidence>
<evidence type="ECO:0000256" key="1">
    <source>
        <dbReference type="ARBA" id="ARBA00004651"/>
    </source>
</evidence>
<evidence type="ECO:0000313" key="11">
    <source>
        <dbReference type="Proteomes" id="UP000481947"/>
    </source>
</evidence>
<feature type="transmembrane region" description="Helical" evidence="9">
    <location>
        <begin position="97"/>
        <end position="118"/>
    </location>
</feature>
<feature type="transmembrane region" description="Helical" evidence="9">
    <location>
        <begin position="197"/>
        <end position="218"/>
    </location>
</feature>
<dbReference type="InterPro" id="IPR004485">
    <property type="entry name" value="Cobalamin_biosynth_CobD/CbiB"/>
</dbReference>
<comment type="pathway">
    <text evidence="2 9">Cofactor biosynthesis; adenosylcobalamin biosynthesis.</text>
</comment>
<dbReference type="PANTHER" id="PTHR34308:SF1">
    <property type="entry name" value="COBALAMIN BIOSYNTHESIS PROTEIN CBIB"/>
    <property type="match status" value="1"/>
</dbReference>
<evidence type="ECO:0000256" key="2">
    <source>
        <dbReference type="ARBA" id="ARBA00004953"/>
    </source>
</evidence>
<comment type="subcellular location">
    <subcellularLocation>
        <location evidence="1 9">Cell membrane</location>
        <topology evidence="1 9">Multi-pass membrane protein</topology>
    </subcellularLocation>
</comment>
<dbReference type="PANTHER" id="PTHR34308">
    <property type="entry name" value="COBALAMIN BIOSYNTHESIS PROTEIN CBIB"/>
    <property type="match status" value="1"/>
</dbReference>
<feature type="transmembrane region" description="Helical" evidence="9">
    <location>
        <begin position="124"/>
        <end position="143"/>
    </location>
</feature>
<protein>
    <recommendedName>
        <fullName evidence="9">Cobalamin biosynthesis protein CobD</fullName>
    </recommendedName>
</protein>
<accession>A0A7C9MSF2</accession>
<dbReference type="GO" id="GO:0005886">
    <property type="term" value="C:plasma membrane"/>
    <property type="evidence" value="ECO:0007669"/>
    <property type="project" value="UniProtKB-SubCell"/>
</dbReference>
<evidence type="ECO:0000256" key="3">
    <source>
        <dbReference type="ARBA" id="ARBA00006263"/>
    </source>
</evidence>
<reference evidence="10 11" key="1">
    <citation type="submission" date="2019-09" db="EMBL/GenBank/DDBJ databases">
        <title>Identification of Malikia spinosa a prominent benzene-, toluene-, and ethylbenzene-degrading bacterium: enrichment, isolation and whole genome sequencing.</title>
        <authorList>
            <person name="Tancsics A."/>
            <person name="Revesz F."/>
            <person name="Kriszt B."/>
        </authorList>
    </citation>
    <scope>NUCLEOTIDE SEQUENCE [LARGE SCALE GENOMIC DNA]</scope>
    <source>
        <strain evidence="10 11">AB6</strain>
    </source>
</reference>
<evidence type="ECO:0000256" key="4">
    <source>
        <dbReference type="ARBA" id="ARBA00022475"/>
    </source>
</evidence>
<keyword evidence="6 9" id="KW-0812">Transmembrane</keyword>
<gene>
    <name evidence="9" type="primary">cobD</name>
    <name evidence="10" type="ORF">F5985_11780</name>
</gene>
<comment type="function">
    <text evidence="9">Converts cobyric acid to cobinamide by the addition of aminopropanol on the F carboxylic group.</text>
</comment>
<evidence type="ECO:0000256" key="5">
    <source>
        <dbReference type="ARBA" id="ARBA00022573"/>
    </source>
</evidence>
<dbReference type="GO" id="GO:0015420">
    <property type="term" value="F:ABC-type vitamin B12 transporter activity"/>
    <property type="evidence" value="ECO:0007669"/>
    <property type="project" value="UniProtKB-UniRule"/>
</dbReference>
<dbReference type="Proteomes" id="UP000481947">
    <property type="component" value="Unassembled WGS sequence"/>
</dbReference>
<dbReference type="UniPathway" id="UPA00148"/>
<feature type="transmembrane region" description="Helical" evidence="9">
    <location>
        <begin position="331"/>
        <end position="349"/>
    </location>
</feature>
<evidence type="ECO:0000313" key="10">
    <source>
        <dbReference type="EMBL" id="MYZ52798.1"/>
    </source>
</evidence>
<organism evidence="10 11">
    <name type="scientific">Malikia spinosa</name>
    <dbReference type="NCBI Taxonomy" id="86180"/>
    <lineage>
        <taxon>Bacteria</taxon>
        <taxon>Pseudomonadati</taxon>
        <taxon>Pseudomonadota</taxon>
        <taxon>Betaproteobacteria</taxon>
        <taxon>Burkholderiales</taxon>
        <taxon>Comamonadaceae</taxon>
        <taxon>Malikia</taxon>
    </lineage>
</organism>
<dbReference type="AlphaFoldDB" id="A0A7C9MSF2"/>
<evidence type="ECO:0000256" key="7">
    <source>
        <dbReference type="ARBA" id="ARBA00022989"/>
    </source>
</evidence>
<sequence>MRVGEFDLMILAPALLLALAIDRWLGEPPLRWHPVVWIGNYLGWAGQRIAPLVSAYSPDQAADSSASQAARKSQGQGASQAISPVEIPDYAAFVRGALAWCAGAAVVLAATAGLQSLLLQLPGWVAVLGLGLLLKPLLAWAMLKREVQAVEAALSVSLAQGRERLSWLCSRDTSALSESQVRETALESLAENLNDSVIAPLFWFAVAGLPGAALYRFANTADAMWGYRGERGGRHWEWAGKWAAHADDWLSWLPARLSALLLALAAGGLSLARLRREAVLTPSPNGGWPMGALALALGIRLGKPQVYTLNATGRAPGPLDTVRACALAGRALGLIVFGTLVLSLTQIWLPDMWLPDLPDAWLSGLWPASGGGHG</sequence>
<comment type="caution">
    <text evidence="9">Lacks conserved residue(s) required for the propagation of feature annotation.</text>
</comment>
<dbReference type="GO" id="GO:0009236">
    <property type="term" value="P:cobalamin biosynthetic process"/>
    <property type="evidence" value="ECO:0007669"/>
    <property type="project" value="UniProtKB-UniRule"/>
</dbReference>
<comment type="caution">
    <text evidence="10">The sequence shown here is derived from an EMBL/GenBank/DDBJ whole genome shotgun (WGS) entry which is preliminary data.</text>
</comment>
<keyword evidence="4 9" id="KW-1003">Cell membrane</keyword>
<proteinExistence type="inferred from homology"/>
<dbReference type="GO" id="GO:0048472">
    <property type="term" value="F:threonine-phosphate decarboxylase activity"/>
    <property type="evidence" value="ECO:0007669"/>
    <property type="project" value="InterPro"/>
</dbReference>
<evidence type="ECO:0000256" key="9">
    <source>
        <dbReference type="HAMAP-Rule" id="MF_00024"/>
    </source>
</evidence>
<comment type="similarity">
    <text evidence="3 9">Belongs to the CobD/CbiB family.</text>
</comment>
<keyword evidence="8 9" id="KW-0472">Membrane</keyword>
<dbReference type="HAMAP" id="MF_00024">
    <property type="entry name" value="CobD_CbiB"/>
    <property type="match status" value="1"/>
</dbReference>